<protein>
    <submittedName>
        <fullName evidence="6">Glutathione S-transferase</fullName>
    </submittedName>
</protein>
<dbReference type="SFLD" id="SFLDS00019">
    <property type="entry name" value="Glutathione_Transferase_(cytos"/>
    <property type="match status" value="1"/>
</dbReference>
<name>A0AAW2YR12_9EUKA</name>
<dbReference type="GO" id="GO:0004364">
    <property type="term" value="F:glutathione transferase activity"/>
    <property type="evidence" value="ECO:0007669"/>
    <property type="project" value="TreeGrafter"/>
</dbReference>
<dbReference type="PROSITE" id="PS50404">
    <property type="entry name" value="GST_NTER"/>
    <property type="match status" value="1"/>
</dbReference>
<dbReference type="SUPFAM" id="SSF47616">
    <property type="entry name" value="GST C-terminal domain-like"/>
    <property type="match status" value="1"/>
</dbReference>
<dbReference type="Gene3D" id="3.40.30.10">
    <property type="entry name" value="Glutaredoxin"/>
    <property type="match status" value="1"/>
</dbReference>
<dbReference type="PANTHER" id="PTHR43917">
    <property type="match status" value="1"/>
</dbReference>
<dbReference type="GO" id="GO:0005737">
    <property type="term" value="C:cytoplasm"/>
    <property type="evidence" value="ECO:0007669"/>
    <property type="project" value="UniProtKB-SubCell"/>
</dbReference>
<evidence type="ECO:0000313" key="6">
    <source>
        <dbReference type="EMBL" id="KAL0478567.1"/>
    </source>
</evidence>
<evidence type="ECO:0000313" key="7">
    <source>
        <dbReference type="Proteomes" id="UP001431209"/>
    </source>
</evidence>
<dbReference type="AlphaFoldDB" id="A0AAW2YR12"/>
<dbReference type="InterPro" id="IPR004045">
    <property type="entry name" value="Glutathione_S-Trfase_N"/>
</dbReference>
<dbReference type="SUPFAM" id="SSF52833">
    <property type="entry name" value="Thioredoxin-like"/>
    <property type="match status" value="1"/>
</dbReference>
<dbReference type="Gene3D" id="1.20.1050.10">
    <property type="match status" value="1"/>
</dbReference>
<organism evidence="6 7">
    <name type="scientific">Acrasis kona</name>
    <dbReference type="NCBI Taxonomy" id="1008807"/>
    <lineage>
        <taxon>Eukaryota</taxon>
        <taxon>Discoba</taxon>
        <taxon>Heterolobosea</taxon>
        <taxon>Tetramitia</taxon>
        <taxon>Eutetramitia</taxon>
        <taxon>Acrasidae</taxon>
        <taxon>Acrasis</taxon>
    </lineage>
</organism>
<feature type="domain" description="GST C-terminal" evidence="5">
    <location>
        <begin position="90"/>
        <end position="231"/>
    </location>
</feature>
<dbReference type="PROSITE" id="PS50405">
    <property type="entry name" value="GST_CTER"/>
    <property type="match status" value="1"/>
</dbReference>
<sequence length="237" mass="27300">MSTILYGAPLSQPTRSVVWFSKLNDIALVEKTVAINKGEQRSDEFKKMNPNMKIPVLNDDGFVLFESVAIAKYLHQKHENTINDQWFPKEIKQRALINSYLDWHHNHFRPRIATCAFAVIGPMLFKTKPLTDDKVQETKRAAFKAIKDLEEQWLKDGKFIADQNAPSLADLFAYGELIQLSFVFGNKEIQLGSSAALNDYPKVKKWCSKMEELPHYGEVHNFLSKFIFKTFSQQSKL</sequence>
<evidence type="ECO:0000259" key="5">
    <source>
        <dbReference type="PROSITE" id="PS50405"/>
    </source>
</evidence>
<evidence type="ECO:0000259" key="4">
    <source>
        <dbReference type="PROSITE" id="PS50404"/>
    </source>
</evidence>
<dbReference type="GO" id="GO:0006749">
    <property type="term" value="P:glutathione metabolic process"/>
    <property type="evidence" value="ECO:0007669"/>
    <property type="project" value="TreeGrafter"/>
</dbReference>
<keyword evidence="7" id="KW-1185">Reference proteome</keyword>
<dbReference type="Proteomes" id="UP001431209">
    <property type="component" value="Unassembled WGS sequence"/>
</dbReference>
<evidence type="ECO:0000256" key="1">
    <source>
        <dbReference type="ARBA" id="ARBA00004496"/>
    </source>
</evidence>
<evidence type="ECO:0000256" key="3">
    <source>
        <dbReference type="RuleBase" id="RU003494"/>
    </source>
</evidence>
<comment type="similarity">
    <text evidence="3">Belongs to the GST superfamily.</text>
</comment>
<dbReference type="InterPro" id="IPR004046">
    <property type="entry name" value="GST_C"/>
</dbReference>
<dbReference type="InterPro" id="IPR036249">
    <property type="entry name" value="Thioredoxin-like_sf"/>
</dbReference>
<feature type="domain" description="GST N-terminal" evidence="4">
    <location>
        <begin position="1"/>
        <end position="82"/>
    </location>
</feature>
<comment type="caution">
    <text evidence="6">The sequence shown here is derived from an EMBL/GenBank/DDBJ whole genome shotgun (WGS) entry which is preliminary data.</text>
</comment>
<dbReference type="InterPro" id="IPR036282">
    <property type="entry name" value="Glutathione-S-Trfase_C_sf"/>
</dbReference>
<comment type="subcellular location">
    <subcellularLocation>
        <location evidence="1">Cytoplasm</location>
    </subcellularLocation>
</comment>
<dbReference type="Pfam" id="PF02798">
    <property type="entry name" value="GST_N"/>
    <property type="match status" value="1"/>
</dbReference>
<accession>A0AAW2YR12</accession>
<dbReference type="InterPro" id="IPR010987">
    <property type="entry name" value="Glutathione-S-Trfase_C-like"/>
</dbReference>
<reference evidence="6 7" key="1">
    <citation type="submission" date="2024-03" db="EMBL/GenBank/DDBJ databases">
        <title>The Acrasis kona genome and developmental transcriptomes reveal deep origins of eukaryotic multicellular pathways.</title>
        <authorList>
            <person name="Sheikh S."/>
            <person name="Fu C.-J."/>
            <person name="Brown M.W."/>
            <person name="Baldauf S.L."/>
        </authorList>
    </citation>
    <scope>NUCLEOTIDE SEQUENCE [LARGE SCALE GENOMIC DNA]</scope>
    <source>
        <strain evidence="6 7">ATCC MYA-3509</strain>
    </source>
</reference>
<evidence type="ECO:0000256" key="2">
    <source>
        <dbReference type="ARBA" id="ARBA00022490"/>
    </source>
</evidence>
<dbReference type="PANTHER" id="PTHR43917:SF8">
    <property type="entry name" value="GH16740P-RELATED"/>
    <property type="match status" value="1"/>
</dbReference>
<dbReference type="EMBL" id="JAOPGA020000434">
    <property type="protein sequence ID" value="KAL0478567.1"/>
    <property type="molecule type" value="Genomic_DNA"/>
</dbReference>
<dbReference type="Pfam" id="PF00043">
    <property type="entry name" value="GST_C"/>
    <property type="match status" value="1"/>
</dbReference>
<gene>
    <name evidence="6" type="ORF">AKO1_008153</name>
</gene>
<dbReference type="InterPro" id="IPR051369">
    <property type="entry name" value="GST_Theta"/>
</dbReference>
<proteinExistence type="inferred from homology"/>
<dbReference type="InterPro" id="IPR040079">
    <property type="entry name" value="Glutathione_S-Trfase"/>
</dbReference>
<dbReference type="SFLD" id="SFLDG00358">
    <property type="entry name" value="Main_(cytGST)"/>
    <property type="match status" value="1"/>
</dbReference>
<keyword evidence="2" id="KW-0963">Cytoplasm</keyword>